<sequence length="81" mass="8117">MSAAPSENVAALMATLSDRVPGAVRRGVGVGEVDAGRESAAAIEAVLDEVARINQTLLTLLDDVSPGAVSASDEVVARVGT</sequence>
<keyword evidence="2" id="KW-1185">Reference proteome</keyword>
<dbReference type="AlphaFoldDB" id="A0A938YA86"/>
<dbReference type="Proteomes" id="UP000663791">
    <property type="component" value="Unassembled WGS sequence"/>
</dbReference>
<dbReference type="EMBL" id="JAERTX010000007">
    <property type="protein sequence ID" value="MBM9460144.1"/>
    <property type="molecule type" value="Genomic_DNA"/>
</dbReference>
<comment type="caution">
    <text evidence="1">The sequence shown here is derived from an EMBL/GenBank/DDBJ whole genome shotgun (WGS) entry which is preliminary data.</text>
</comment>
<protein>
    <submittedName>
        <fullName evidence="1">Uncharacterized protein</fullName>
    </submittedName>
</protein>
<gene>
    <name evidence="1" type="ORF">JK386_09530</name>
</gene>
<evidence type="ECO:0000313" key="1">
    <source>
        <dbReference type="EMBL" id="MBM9460144.1"/>
    </source>
</evidence>
<proteinExistence type="predicted"/>
<name>A0A938YA86_9ACTN</name>
<dbReference type="RefSeq" id="WP_205291456.1">
    <property type="nucleotide sequence ID" value="NZ_CP074406.1"/>
</dbReference>
<organism evidence="1 2">
    <name type="scientific">Nocardioides faecalis</name>
    <dbReference type="NCBI Taxonomy" id="2803858"/>
    <lineage>
        <taxon>Bacteria</taxon>
        <taxon>Bacillati</taxon>
        <taxon>Actinomycetota</taxon>
        <taxon>Actinomycetes</taxon>
        <taxon>Propionibacteriales</taxon>
        <taxon>Nocardioidaceae</taxon>
        <taxon>Nocardioides</taxon>
    </lineage>
</organism>
<evidence type="ECO:0000313" key="2">
    <source>
        <dbReference type="Proteomes" id="UP000663791"/>
    </source>
</evidence>
<reference evidence="1" key="1">
    <citation type="submission" date="2021-01" db="EMBL/GenBank/DDBJ databases">
        <title>Novel species in genus Nocardioides.</title>
        <authorList>
            <person name="Zhang G."/>
        </authorList>
    </citation>
    <scope>NUCLEOTIDE SEQUENCE</scope>
    <source>
        <strain evidence="1">Zg-536</strain>
    </source>
</reference>
<accession>A0A938YA86</accession>